<dbReference type="Gene3D" id="1.25.40.390">
    <property type="match status" value="1"/>
</dbReference>
<keyword evidence="1" id="KW-0449">Lipoprotein</keyword>
<proteinExistence type="predicted"/>
<comment type="caution">
    <text evidence="1">The sequence shown here is derived from an EMBL/GenBank/DDBJ whole genome shotgun (WGS) entry which is preliminary data.</text>
</comment>
<sequence>MLSYNLLNELKMKTIIKLYVPLLLSGLVMISGCTKDFQKINTDPVSVSQEQYNPNYLLSTAQLTYTGSTDFAYETWRGNLIYASTMMQGLSSVIGYWAGDKYMLNEGYTAAYWEKAYPDQVKYAVDLVELTRGKAQYNNVHQMGRIWKALIFERLTDLYGDIPYSDAGKGYYSAILYPKYDAQQAIYTDLLKEVDEASTALNASGDVVGGDLVFAGDVAKWKRFGNSLMLRMAMRLTKADATLAQTYITKAVGKTMTSDGDNAIFKHDANGGRVTQNRNAQVLLGDGGQENYYTRWSSTFINYLKTNNDPRLSKIAVTKLYLTDATKVQNPAFVTTAAVQKGMPNGKDLSGIAGRDVRQDASYTDFTDYSSPHPGMLKRDGNTFILTYAESELLWAEAAQRYAIGGSAATHYNAGVTSAMTYLSQYDANMAVNASDAATYLAAHPYVAANGLEMIATQYWAHTITMLDFYETWSNWRRTGLPALVPIVYPNTNTGGSIPRRFPYPLGEGVSNAANYKTASAAVPGGDKLVGKVWWDK</sequence>
<gene>
    <name evidence="1" type="ORF">GCM10022246_20640</name>
</gene>
<reference evidence="2" key="1">
    <citation type="journal article" date="2019" name="Int. J. Syst. Evol. Microbiol.">
        <title>The Global Catalogue of Microorganisms (GCM) 10K type strain sequencing project: providing services to taxonomists for standard genome sequencing and annotation.</title>
        <authorList>
            <consortium name="The Broad Institute Genomics Platform"/>
            <consortium name="The Broad Institute Genome Sequencing Center for Infectious Disease"/>
            <person name="Wu L."/>
            <person name="Ma J."/>
        </authorList>
    </citation>
    <scope>NUCLEOTIDE SEQUENCE [LARGE SCALE GENOMIC DNA]</scope>
    <source>
        <strain evidence="2">JCM 17338</strain>
    </source>
</reference>
<protein>
    <submittedName>
        <fullName evidence="1">SusD/RagB family nutrient-binding outer membrane lipoprotein</fullName>
    </submittedName>
</protein>
<organism evidence="1 2">
    <name type="scientific">Pedobacter ginsengiterrae</name>
    <dbReference type="NCBI Taxonomy" id="871696"/>
    <lineage>
        <taxon>Bacteria</taxon>
        <taxon>Pseudomonadati</taxon>
        <taxon>Bacteroidota</taxon>
        <taxon>Sphingobacteriia</taxon>
        <taxon>Sphingobacteriales</taxon>
        <taxon>Sphingobacteriaceae</taxon>
        <taxon>Pedobacter</taxon>
    </lineage>
</organism>
<name>A0ABP7PLU0_9SPHI</name>
<accession>A0ABP7PLU0</accession>
<keyword evidence="2" id="KW-1185">Reference proteome</keyword>
<evidence type="ECO:0000313" key="1">
    <source>
        <dbReference type="EMBL" id="GAA3967750.1"/>
    </source>
</evidence>
<dbReference type="Pfam" id="PF12771">
    <property type="entry name" value="SusD-like_2"/>
    <property type="match status" value="1"/>
</dbReference>
<evidence type="ECO:0000313" key="2">
    <source>
        <dbReference type="Proteomes" id="UP001501081"/>
    </source>
</evidence>
<dbReference type="InterPro" id="IPR041662">
    <property type="entry name" value="SusD-like_2"/>
</dbReference>
<dbReference type="Proteomes" id="UP001501081">
    <property type="component" value="Unassembled WGS sequence"/>
</dbReference>
<dbReference type="SUPFAM" id="SSF48452">
    <property type="entry name" value="TPR-like"/>
    <property type="match status" value="1"/>
</dbReference>
<dbReference type="InterPro" id="IPR011990">
    <property type="entry name" value="TPR-like_helical_dom_sf"/>
</dbReference>
<dbReference type="EMBL" id="BAABAK010000010">
    <property type="protein sequence ID" value="GAA3967750.1"/>
    <property type="molecule type" value="Genomic_DNA"/>
</dbReference>